<feature type="chain" id="PRO_5015130857" evidence="5">
    <location>
        <begin position="19"/>
        <end position="397"/>
    </location>
</feature>
<dbReference type="RefSeq" id="WP_105958493.1">
    <property type="nucleotide sequence ID" value="NZ_PVNS01000004.1"/>
</dbReference>
<dbReference type="InterPro" id="IPR004682">
    <property type="entry name" value="TRAP_DctP"/>
</dbReference>
<dbReference type="PANTHER" id="PTHR33376:SF7">
    <property type="entry name" value="C4-DICARBOXYLATE-BINDING PROTEIN DCTB"/>
    <property type="match status" value="1"/>
</dbReference>
<evidence type="ECO:0000313" key="6">
    <source>
        <dbReference type="EMBL" id="PRO66303.1"/>
    </source>
</evidence>
<dbReference type="Gene3D" id="3.40.190.170">
    <property type="entry name" value="Bacterial extracellular solute-binding protein, family 7"/>
    <property type="match status" value="1"/>
</dbReference>
<keyword evidence="7" id="KW-1185">Reference proteome</keyword>
<evidence type="ECO:0000256" key="1">
    <source>
        <dbReference type="ARBA" id="ARBA00009023"/>
    </source>
</evidence>
<gene>
    <name evidence="6" type="ORF">C6I21_05735</name>
</gene>
<evidence type="ECO:0000313" key="7">
    <source>
        <dbReference type="Proteomes" id="UP000243650"/>
    </source>
</evidence>
<comment type="similarity">
    <text evidence="1">Belongs to the bacterial solute-binding protein 7 family.</text>
</comment>
<dbReference type="AlphaFoldDB" id="A0A2P6MJ70"/>
<sequence>MKKSLYLTAALAATTFLAACGGGDNGGNEADPANNESGANNAENTEETPEENAGNEGGENENAGEEENGGNEADADGEDGGGEYAQEDASHTIRGGIGLNSDHPQYQGLLEFKEIVESETDGDIFVETYHSGQLGDDRSMMEALQLGSQEVTIPSTAPIANFVNEFSVFDFPFLFPDSETADQVLDGEVGQELLDMLDDQNMVGLAYWENGFRDLTNSEREVASMEDFDGLTIRTMENDLHLDAFRELGANPTPMAFTELFTAMQQGTVDGQENPYATIYLEGFYEVQDYVSDTHHIYSPFVFLVSKQFYDGLPEDYQQIVSDAAVEAGEFQREANREANDQYLQDLQDEGMTFTEISDEARQEMQDAVQPVIDEYSGEIGQDLVDRVYQAIEDAQQ</sequence>
<dbReference type="Pfam" id="PF03480">
    <property type="entry name" value="DctP"/>
    <property type="match status" value="1"/>
</dbReference>
<dbReference type="Proteomes" id="UP000243650">
    <property type="component" value="Unassembled WGS sequence"/>
</dbReference>
<feature type="signal peptide" evidence="5">
    <location>
        <begin position="1"/>
        <end position="18"/>
    </location>
</feature>
<keyword evidence="3 5" id="KW-0732">Signal</keyword>
<dbReference type="NCBIfam" id="TIGR00787">
    <property type="entry name" value="dctP"/>
    <property type="match status" value="1"/>
</dbReference>
<dbReference type="PANTHER" id="PTHR33376">
    <property type="match status" value="1"/>
</dbReference>
<comment type="caution">
    <text evidence="6">The sequence shown here is derived from an EMBL/GenBank/DDBJ whole genome shotgun (WGS) entry which is preliminary data.</text>
</comment>
<accession>A0A2P6MJ70</accession>
<dbReference type="PROSITE" id="PS51257">
    <property type="entry name" value="PROKAR_LIPOPROTEIN"/>
    <property type="match status" value="1"/>
</dbReference>
<feature type="compositionally biased region" description="Acidic residues" evidence="4">
    <location>
        <begin position="58"/>
        <end position="81"/>
    </location>
</feature>
<dbReference type="GO" id="GO:0055085">
    <property type="term" value="P:transmembrane transport"/>
    <property type="evidence" value="ECO:0007669"/>
    <property type="project" value="InterPro"/>
</dbReference>
<name>A0A2P6MJ70_ALKUR</name>
<feature type="region of interest" description="Disordered" evidence="4">
    <location>
        <begin position="18"/>
        <end position="86"/>
    </location>
</feature>
<dbReference type="EMBL" id="PVNS01000004">
    <property type="protein sequence ID" value="PRO66303.1"/>
    <property type="molecule type" value="Genomic_DNA"/>
</dbReference>
<evidence type="ECO:0000256" key="5">
    <source>
        <dbReference type="SAM" id="SignalP"/>
    </source>
</evidence>
<protein>
    <submittedName>
        <fullName evidence="6">ABC transporter substrate-binding protein</fullName>
    </submittedName>
</protein>
<keyword evidence="2" id="KW-0813">Transport</keyword>
<dbReference type="NCBIfam" id="NF037995">
    <property type="entry name" value="TRAP_S1"/>
    <property type="match status" value="1"/>
</dbReference>
<proteinExistence type="inferred from homology"/>
<dbReference type="OrthoDB" id="9776801at2"/>
<evidence type="ECO:0000256" key="4">
    <source>
        <dbReference type="SAM" id="MobiDB-lite"/>
    </source>
</evidence>
<feature type="compositionally biased region" description="Low complexity" evidence="4">
    <location>
        <begin position="33"/>
        <end position="43"/>
    </location>
</feature>
<organism evidence="6 7">
    <name type="scientific">Alkalicoccus urumqiensis</name>
    <name type="common">Bacillus urumqiensis</name>
    <dbReference type="NCBI Taxonomy" id="1548213"/>
    <lineage>
        <taxon>Bacteria</taxon>
        <taxon>Bacillati</taxon>
        <taxon>Bacillota</taxon>
        <taxon>Bacilli</taxon>
        <taxon>Bacillales</taxon>
        <taxon>Bacillaceae</taxon>
        <taxon>Alkalicoccus</taxon>
    </lineage>
</organism>
<dbReference type="InterPro" id="IPR038404">
    <property type="entry name" value="TRAP_DctP_sf"/>
</dbReference>
<reference evidence="6 7" key="1">
    <citation type="submission" date="2018-03" db="EMBL/GenBank/DDBJ databases">
        <title>Bacillus urumqiensis sp. nov., a moderately haloalkaliphilic bacterium isolated from a salt lake.</title>
        <authorList>
            <person name="Zhao B."/>
            <person name="Liao Z."/>
        </authorList>
    </citation>
    <scope>NUCLEOTIDE SEQUENCE [LARGE SCALE GENOMIC DNA]</scope>
    <source>
        <strain evidence="6 7">BZ-SZ-XJ18</strain>
    </source>
</reference>
<evidence type="ECO:0000256" key="2">
    <source>
        <dbReference type="ARBA" id="ARBA00022448"/>
    </source>
</evidence>
<evidence type="ECO:0000256" key="3">
    <source>
        <dbReference type="ARBA" id="ARBA00022729"/>
    </source>
</evidence>
<dbReference type="InterPro" id="IPR018389">
    <property type="entry name" value="DctP_fam"/>
</dbReference>
<dbReference type="CDD" id="cd13679">
    <property type="entry name" value="PBP2_TRAP_YiaO_like"/>
    <property type="match status" value="1"/>
</dbReference>
<dbReference type="GO" id="GO:0030288">
    <property type="term" value="C:outer membrane-bounded periplasmic space"/>
    <property type="evidence" value="ECO:0007669"/>
    <property type="project" value="InterPro"/>
</dbReference>